<dbReference type="EMBL" id="JARQZJ010000037">
    <property type="protein sequence ID" value="KAK9876679.1"/>
    <property type="molecule type" value="Genomic_DNA"/>
</dbReference>
<dbReference type="PANTHER" id="PTHR46600">
    <property type="entry name" value="THAP DOMAIN-CONTAINING"/>
    <property type="match status" value="1"/>
</dbReference>
<accession>A0AAW1U1C2</accession>
<dbReference type="PROSITE" id="PS50950">
    <property type="entry name" value="ZF_THAP"/>
    <property type="match status" value="1"/>
</dbReference>
<evidence type="ECO:0000256" key="6">
    <source>
        <dbReference type="SAM" id="MobiDB-lite"/>
    </source>
</evidence>
<dbReference type="SUPFAM" id="SSF57716">
    <property type="entry name" value="Glucocorticoid receptor-like (DNA-binding domain)"/>
    <property type="match status" value="1"/>
</dbReference>
<evidence type="ECO:0000313" key="9">
    <source>
        <dbReference type="Proteomes" id="UP001431783"/>
    </source>
</evidence>
<protein>
    <recommendedName>
        <fullName evidence="7">THAP-type domain-containing protein</fullName>
    </recommendedName>
</protein>
<evidence type="ECO:0000256" key="4">
    <source>
        <dbReference type="ARBA" id="ARBA00023125"/>
    </source>
</evidence>
<proteinExistence type="predicted"/>
<gene>
    <name evidence="8" type="ORF">WA026_014057</name>
</gene>
<keyword evidence="4 5" id="KW-0238">DNA-binding</keyword>
<organism evidence="8 9">
    <name type="scientific">Henosepilachna vigintioctopunctata</name>
    <dbReference type="NCBI Taxonomy" id="420089"/>
    <lineage>
        <taxon>Eukaryota</taxon>
        <taxon>Metazoa</taxon>
        <taxon>Ecdysozoa</taxon>
        <taxon>Arthropoda</taxon>
        <taxon>Hexapoda</taxon>
        <taxon>Insecta</taxon>
        <taxon>Pterygota</taxon>
        <taxon>Neoptera</taxon>
        <taxon>Endopterygota</taxon>
        <taxon>Coleoptera</taxon>
        <taxon>Polyphaga</taxon>
        <taxon>Cucujiformia</taxon>
        <taxon>Coccinelloidea</taxon>
        <taxon>Coccinellidae</taxon>
        <taxon>Epilachninae</taxon>
        <taxon>Epilachnini</taxon>
        <taxon>Henosepilachna</taxon>
    </lineage>
</organism>
<evidence type="ECO:0000256" key="2">
    <source>
        <dbReference type="ARBA" id="ARBA00022771"/>
    </source>
</evidence>
<dbReference type="Proteomes" id="UP001431783">
    <property type="component" value="Unassembled WGS sequence"/>
</dbReference>
<comment type="caution">
    <text evidence="8">The sequence shown here is derived from an EMBL/GenBank/DDBJ whole genome shotgun (WGS) entry which is preliminary data.</text>
</comment>
<dbReference type="InterPro" id="IPR038441">
    <property type="entry name" value="THAP_Znf_sf"/>
</dbReference>
<feature type="compositionally biased region" description="Basic and acidic residues" evidence="6">
    <location>
        <begin position="294"/>
        <end position="310"/>
    </location>
</feature>
<dbReference type="InterPro" id="IPR006612">
    <property type="entry name" value="THAP_Znf"/>
</dbReference>
<dbReference type="SMART" id="SM00692">
    <property type="entry name" value="DM3"/>
    <property type="match status" value="1"/>
</dbReference>
<sequence length="310" mass="35820">MPNKCVVCGNRRNKNSTFSFHRFPKVKEIRKQWVQACKVNEQDITSESLVCSKHFKVEDFDAKVWPRNKLVEGVVPTPSIIYDLCGKSKKIKLDNEKNIKVHTGPQSIGELEWVNHEIIIKDEHVEEKSNNGPLKSVHDQNSCEDDNSNVKENYQSDIPEVRLSSLANISQVAMEYGPTHSSIVSQNEMKTSTSINIAGTNNIDLMKDNTDEDTDEELGLNSLEELEQFWEFIVELHDYNKQLIRAQQNKKRRYLLQIKKFEHDLQHNYGIELEKCEEENDESSDGNLKIPSNIEEKNVTLKNNESMEKE</sequence>
<keyword evidence="3" id="KW-0862">Zinc</keyword>
<dbReference type="Pfam" id="PF05485">
    <property type="entry name" value="THAP"/>
    <property type="match status" value="1"/>
</dbReference>
<keyword evidence="9" id="KW-1185">Reference proteome</keyword>
<reference evidence="8 9" key="1">
    <citation type="submission" date="2023-03" db="EMBL/GenBank/DDBJ databases">
        <title>Genome insight into feeding habits of ladybird beetles.</title>
        <authorList>
            <person name="Li H.-S."/>
            <person name="Huang Y.-H."/>
            <person name="Pang H."/>
        </authorList>
    </citation>
    <scope>NUCLEOTIDE SEQUENCE [LARGE SCALE GENOMIC DNA]</scope>
    <source>
        <strain evidence="8">SYSU_2023b</strain>
        <tissue evidence="8">Whole body</tissue>
    </source>
</reference>
<dbReference type="Gene3D" id="6.20.210.20">
    <property type="entry name" value="THAP domain"/>
    <property type="match status" value="1"/>
</dbReference>
<evidence type="ECO:0000313" key="8">
    <source>
        <dbReference type="EMBL" id="KAK9876679.1"/>
    </source>
</evidence>
<feature type="region of interest" description="Disordered" evidence="6">
    <location>
        <begin position="126"/>
        <end position="151"/>
    </location>
</feature>
<feature type="domain" description="THAP-type" evidence="7">
    <location>
        <begin position="1"/>
        <end position="79"/>
    </location>
</feature>
<evidence type="ECO:0000256" key="1">
    <source>
        <dbReference type="ARBA" id="ARBA00022723"/>
    </source>
</evidence>
<feature type="region of interest" description="Disordered" evidence="6">
    <location>
        <begin position="277"/>
        <end position="310"/>
    </location>
</feature>
<dbReference type="GO" id="GO:0043565">
    <property type="term" value="F:sequence-specific DNA binding"/>
    <property type="evidence" value="ECO:0007669"/>
    <property type="project" value="InterPro"/>
</dbReference>
<evidence type="ECO:0000256" key="3">
    <source>
        <dbReference type="ARBA" id="ARBA00022833"/>
    </source>
</evidence>
<name>A0AAW1U1C2_9CUCU</name>
<dbReference type="PANTHER" id="PTHR46600:SF11">
    <property type="entry name" value="THAP DOMAIN-CONTAINING PROTEIN 10"/>
    <property type="match status" value="1"/>
</dbReference>
<dbReference type="InterPro" id="IPR026516">
    <property type="entry name" value="THAP1/10"/>
</dbReference>
<dbReference type="SMART" id="SM00980">
    <property type="entry name" value="THAP"/>
    <property type="match status" value="1"/>
</dbReference>
<evidence type="ECO:0000256" key="5">
    <source>
        <dbReference type="PROSITE-ProRule" id="PRU00309"/>
    </source>
</evidence>
<keyword evidence="1" id="KW-0479">Metal-binding</keyword>
<dbReference type="AlphaFoldDB" id="A0AAW1U1C2"/>
<keyword evidence="2 5" id="KW-0863">Zinc-finger</keyword>
<dbReference type="GO" id="GO:0008270">
    <property type="term" value="F:zinc ion binding"/>
    <property type="evidence" value="ECO:0007669"/>
    <property type="project" value="UniProtKB-KW"/>
</dbReference>
<evidence type="ECO:0000259" key="7">
    <source>
        <dbReference type="PROSITE" id="PS50950"/>
    </source>
</evidence>